<reference evidence="1 2" key="1">
    <citation type="submission" date="2014-06" db="EMBL/GenBank/DDBJ databases">
        <title>Whole Genome Sequences of Three Symbiotic Endozoicomonas Bacteria.</title>
        <authorList>
            <person name="Neave M.J."/>
            <person name="Apprill A."/>
            <person name="Voolstra C.R."/>
        </authorList>
    </citation>
    <scope>NUCLEOTIDE SEQUENCE [LARGE SCALE GENOMIC DNA]</scope>
    <source>
        <strain evidence="1 2">DSM 25634</strain>
    </source>
</reference>
<evidence type="ECO:0000313" key="2">
    <source>
        <dbReference type="Proteomes" id="UP000028073"/>
    </source>
</evidence>
<evidence type="ECO:0000313" key="1">
    <source>
        <dbReference type="EMBL" id="KEQ11517.1"/>
    </source>
</evidence>
<protein>
    <recommendedName>
        <fullName evidence="3">Glutamyl-tRNA synthetase</fullName>
    </recommendedName>
</protein>
<dbReference type="EMBL" id="JOKH01000016">
    <property type="protein sequence ID" value="KEQ11517.1"/>
    <property type="molecule type" value="Genomic_DNA"/>
</dbReference>
<dbReference type="OrthoDB" id="9799165at2"/>
<dbReference type="eggNOG" id="COG1670">
    <property type="taxonomic scope" value="Bacteria"/>
</dbReference>
<keyword evidence="2" id="KW-1185">Reference proteome</keyword>
<dbReference type="AlphaFoldDB" id="A0A081MZ94"/>
<name>A0A081MZ94_9GAMM</name>
<dbReference type="Pfam" id="PF13875">
    <property type="entry name" value="DUF4202"/>
    <property type="match status" value="1"/>
</dbReference>
<dbReference type="PANTHER" id="PTHR41729:SF1">
    <property type="entry name" value="GLUTAMYL-TRNA SYNTHETASE"/>
    <property type="match status" value="1"/>
</dbReference>
<organism evidence="1 2">
    <name type="scientific">Endozoicomonas numazuensis</name>
    <dbReference type="NCBI Taxonomy" id="1137799"/>
    <lineage>
        <taxon>Bacteria</taxon>
        <taxon>Pseudomonadati</taxon>
        <taxon>Pseudomonadota</taxon>
        <taxon>Gammaproteobacteria</taxon>
        <taxon>Oceanospirillales</taxon>
        <taxon>Endozoicomonadaceae</taxon>
        <taxon>Endozoicomonas</taxon>
    </lineage>
</organism>
<proteinExistence type="predicted"/>
<dbReference type="InterPro" id="IPR025255">
    <property type="entry name" value="DUF4202"/>
</dbReference>
<accession>A0A081MZ94</accession>
<dbReference type="RefSeq" id="WP_034843346.1">
    <property type="nucleotide sequence ID" value="NZ_JOKH01000016.1"/>
</dbReference>
<dbReference type="STRING" id="1137799.GZ78_29000"/>
<evidence type="ECO:0008006" key="3">
    <source>
        <dbReference type="Google" id="ProtNLM"/>
    </source>
</evidence>
<comment type="caution">
    <text evidence="1">The sequence shown here is derived from an EMBL/GenBank/DDBJ whole genome shotgun (WGS) entry which is preliminary data.</text>
</comment>
<dbReference type="PANTHER" id="PTHR41729">
    <property type="entry name" value="GLUTAMYL-TRNA SYNTHETASE"/>
    <property type="match status" value="1"/>
</dbReference>
<sequence>MSRIQQTLAAIDALHAQDPETVEGKAKELIYAENMSAWLEKLNADASDELNIAVRSQHLCRWEIPRSEFPMDRPGYLKWRTELGKLHARKAVEIMQTQGYSKESCQQTESIIRKLGIKRNTETQTLEDCACLVFIETDFLNFAEKHPEEKVIRIVQKTWAKMSEQAHQEALALDLPAEALSLIQKALA</sequence>
<gene>
    <name evidence="1" type="ORF">GZ78_29000</name>
</gene>
<dbReference type="Proteomes" id="UP000028073">
    <property type="component" value="Unassembled WGS sequence"/>
</dbReference>